<dbReference type="PANTHER" id="PTHR33840:SF2">
    <property type="entry name" value="TLE1 PHOSPHOLIPASE DOMAIN-CONTAINING PROTEIN"/>
    <property type="match status" value="1"/>
</dbReference>
<dbReference type="Pfam" id="PF09994">
    <property type="entry name" value="T6SS_Tle1-like_cat"/>
    <property type="match status" value="1"/>
</dbReference>
<dbReference type="AlphaFoldDB" id="A0A8H6W7F8"/>
<evidence type="ECO:0000313" key="4">
    <source>
        <dbReference type="Proteomes" id="UP000636479"/>
    </source>
</evidence>
<dbReference type="EMBL" id="JACAZF010000004">
    <property type="protein sequence ID" value="KAF7307637.1"/>
    <property type="molecule type" value="Genomic_DNA"/>
</dbReference>
<dbReference type="OrthoDB" id="3162439at2759"/>
<reference evidence="3" key="1">
    <citation type="submission" date="2020-05" db="EMBL/GenBank/DDBJ databases">
        <title>Mycena genomes resolve the evolution of fungal bioluminescence.</title>
        <authorList>
            <person name="Tsai I.J."/>
        </authorList>
    </citation>
    <scope>NUCLEOTIDE SEQUENCE</scope>
    <source>
        <strain evidence="3">171206Taipei</strain>
    </source>
</reference>
<evidence type="ECO:0000259" key="2">
    <source>
        <dbReference type="Pfam" id="PF09994"/>
    </source>
</evidence>
<feature type="compositionally biased region" description="Basic and acidic residues" evidence="1">
    <location>
        <begin position="432"/>
        <end position="443"/>
    </location>
</feature>
<feature type="compositionally biased region" description="Basic and acidic residues" evidence="1">
    <location>
        <begin position="286"/>
        <end position="296"/>
    </location>
</feature>
<feature type="region of interest" description="Disordered" evidence="1">
    <location>
        <begin position="406"/>
        <end position="443"/>
    </location>
</feature>
<dbReference type="Proteomes" id="UP000636479">
    <property type="component" value="Unassembled WGS sequence"/>
</dbReference>
<dbReference type="InterPro" id="IPR018712">
    <property type="entry name" value="Tle1-like_cat"/>
</dbReference>
<accession>A0A8H6W7F8</accession>
<feature type="region of interest" description="Disordered" evidence="1">
    <location>
        <begin position="274"/>
        <end position="301"/>
    </location>
</feature>
<comment type="caution">
    <text evidence="3">The sequence shown here is derived from an EMBL/GenBank/DDBJ whole genome shotgun (WGS) entry which is preliminary data.</text>
</comment>
<dbReference type="RefSeq" id="XP_037222656.1">
    <property type="nucleotide sequence ID" value="XM_037362364.1"/>
</dbReference>
<evidence type="ECO:0000313" key="3">
    <source>
        <dbReference type="EMBL" id="KAF7307637.1"/>
    </source>
</evidence>
<protein>
    <submittedName>
        <fullName evidence="3">Zn(2)-C6 fungal-type domain-containing protein</fullName>
    </submittedName>
</protein>
<proteinExistence type="predicted"/>
<evidence type="ECO:0000256" key="1">
    <source>
        <dbReference type="SAM" id="MobiDB-lite"/>
    </source>
</evidence>
<feature type="domain" description="T6SS Phospholipase effector Tle1-like catalytic" evidence="2">
    <location>
        <begin position="58"/>
        <end position="366"/>
    </location>
</feature>
<feature type="compositionally biased region" description="Basic residues" evidence="1">
    <location>
        <begin position="419"/>
        <end position="431"/>
    </location>
</feature>
<dbReference type="GeneID" id="59344880"/>
<feature type="compositionally biased region" description="Low complexity" evidence="1">
    <location>
        <begin position="406"/>
        <end position="418"/>
    </location>
</feature>
<dbReference type="PANTHER" id="PTHR33840">
    <property type="match status" value="1"/>
</dbReference>
<gene>
    <name evidence="3" type="ORF">MIND_00559000</name>
</gene>
<sequence>MEAPMSDLSPRSPTFTLIHGNEADDLYSGFPKRTSPTPMESRRCVNLEETVPPTNDHRTLVLCFDGTGDQFDDDNSNVVNFFSLLKKDDPSKQLVYYQSGIGTYNIPQVARPWMAKLHRAVDAMLGSHLNSHVMAGYEFLMQNYEHGDKICMFGFSRGAYTARALAGMLHKIGLLPKCNHQQVPFAYNMYSRDDEEGWKQSTAFKKSFCIDVDIEFLGVWDTVSSVGFVPRRLPFTRSNTHVRYFRHAIALDEHRARFLPNFWALLDKTMGVGHGEMPKSRRQATKKPEEEEHGVAVEEEEIFDEKTAEKKTLRQLEREYSDAQHHHTHVEEVWFVGAHCDVGGGALPNGTRNYLARIPLRWMIRQCFELHTGIIFHADMLRLAGLEPRTLYPHVLPRPSPLLLNPSTSEGSATISSQKSKRSWSQRILRRRSQDDRDKPLNRTVDERTRDFISEEDEDFMDAMCDINDELKRVRAWWILELFPQQLRFQDHTRGGLWLKKLIVHRARGRHIPRQSTDGVKLHRTVKMRMDALGYEPRAKLKKETTLHWVD</sequence>
<name>A0A8H6W7F8_9AGAR</name>
<keyword evidence="4" id="KW-1185">Reference proteome</keyword>
<dbReference type="InterPro" id="IPR029058">
    <property type="entry name" value="AB_hydrolase_fold"/>
</dbReference>
<dbReference type="SUPFAM" id="SSF53474">
    <property type="entry name" value="alpha/beta-Hydrolases"/>
    <property type="match status" value="1"/>
</dbReference>
<organism evidence="3 4">
    <name type="scientific">Mycena indigotica</name>
    <dbReference type="NCBI Taxonomy" id="2126181"/>
    <lineage>
        <taxon>Eukaryota</taxon>
        <taxon>Fungi</taxon>
        <taxon>Dikarya</taxon>
        <taxon>Basidiomycota</taxon>
        <taxon>Agaricomycotina</taxon>
        <taxon>Agaricomycetes</taxon>
        <taxon>Agaricomycetidae</taxon>
        <taxon>Agaricales</taxon>
        <taxon>Marasmiineae</taxon>
        <taxon>Mycenaceae</taxon>
        <taxon>Mycena</taxon>
    </lineage>
</organism>